<sequence length="207" mass="23644">MQSAEIERIIQIVTDRVLAQLEVVTQDSILFQDKIEAYPAPYVEKLSADFHFEFGQKQDSDAILLCLSQMTLQQLLAVASLTAIDPETTQVIDFLLKGKPVWILAAAPQLGPYRKQAKYAVWHELQLALQKVAKFNIHFIKDDVALTQRLKTLPKQSQVMASAPIKRQFITQLTLQQRWQNKQPLLNEGEVLTDLAAEWARDHRLKV</sequence>
<dbReference type="STRING" id="1423804.FD14_GL002298"/>
<evidence type="ECO:0000313" key="2">
    <source>
        <dbReference type="Proteomes" id="UP000051442"/>
    </source>
</evidence>
<keyword evidence="2" id="KW-1185">Reference proteome</keyword>
<accession>A0A0R2FCS8</accession>
<name>A0A0R2FCS8_9LACO</name>
<dbReference type="Proteomes" id="UP000051442">
    <property type="component" value="Unassembled WGS sequence"/>
</dbReference>
<comment type="caution">
    <text evidence="1">The sequence shown here is derived from an EMBL/GenBank/DDBJ whole genome shotgun (WGS) entry which is preliminary data.</text>
</comment>
<protein>
    <recommendedName>
        <fullName evidence="3">Ethanolamine utilization protein</fullName>
    </recommendedName>
</protein>
<dbReference type="OrthoDB" id="2298882at2"/>
<dbReference type="RefSeq" id="WP_054732725.1">
    <property type="nucleotide sequence ID" value="NZ_AYZM01000038.1"/>
</dbReference>
<evidence type="ECO:0000313" key="1">
    <source>
        <dbReference type="EMBL" id="KRN26232.1"/>
    </source>
</evidence>
<gene>
    <name evidence="1" type="ORF">FD14_GL002298</name>
</gene>
<dbReference type="EMBL" id="AYZM01000038">
    <property type="protein sequence ID" value="KRN26232.1"/>
    <property type="molecule type" value="Genomic_DNA"/>
</dbReference>
<organism evidence="1 2">
    <name type="scientific">Secundilactobacillus similis DSM 23365 = JCM 2765</name>
    <dbReference type="NCBI Taxonomy" id="1423804"/>
    <lineage>
        <taxon>Bacteria</taxon>
        <taxon>Bacillati</taxon>
        <taxon>Bacillota</taxon>
        <taxon>Bacilli</taxon>
        <taxon>Lactobacillales</taxon>
        <taxon>Lactobacillaceae</taxon>
        <taxon>Secundilactobacillus</taxon>
    </lineage>
</organism>
<reference evidence="1 2" key="1">
    <citation type="journal article" date="2015" name="Genome Announc.">
        <title>Expanding the biotechnology potential of lactobacilli through comparative genomics of 213 strains and associated genera.</title>
        <authorList>
            <person name="Sun Z."/>
            <person name="Harris H.M."/>
            <person name="McCann A."/>
            <person name="Guo C."/>
            <person name="Argimon S."/>
            <person name="Zhang W."/>
            <person name="Yang X."/>
            <person name="Jeffery I.B."/>
            <person name="Cooney J.C."/>
            <person name="Kagawa T.F."/>
            <person name="Liu W."/>
            <person name="Song Y."/>
            <person name="Salvetti E."/>
            <person name="Wrobel A."/>
            <person name="Rasinkangas P."/>
            <person name="Parkhill J."/>
            <person name="Rea M.C."/>
            <person name="O'Sullivan O."/>
            <person name="Ritari J."/>
            <person name="Douillard F.P."/>
            <person name="Paul Ross R."/>
            <person name="Yang R."/>
            <person name="Briner A.E."/>
            <person name="Felis G.E."/>
            <person name="de Vos W.M."/>
            <person name="Barrangou R."/>
            <person name="Klaenhammer T.R."/>
            <person name="Caufield P.W."/>
            <person name="Cui Y."/>
            <person name="Zhang H."/>
            <person name="O'Toole P.W."/>
        </authorList>
    </citation>
    <scope>NUCLEOTIDE SEQUENCE [LARGE SCALE GENOMIC DNA]</scope>
    <source>
        <strain evidence="1 2">DSM 23365</strain>
    </source>
</reference>
<evidence type="ECO:0008006" key="3">
    <source>
        <dbReference type="Google" id="ProtNLM"/>
    </source>
</evidence>
<proteinExistence type="predicted"/>
<dbReference type="PATRIC" id="fig|1423804.4.peg.2490"/>
<dbReference type="AlphaFoldDB" id="A0A0R2FCS8"/>